<accession>A0A284S1X7</accession>
<organism evidence="1 2">
    <name type="scientific">Armillaria ostoyae</name>
    <name type="common">Armillaria root rot fungus</name>
    <dbReference type="NCBI Taxonomy" id="47428"/>
    <lineage>
        <taxon>Eukaryota</taxon>
        <taxon>Fungi</taxon>
        <taxon>Dikarya</taxon>
        <taxon>Basidiomycota</taxon>
        <taxon>Agaricomycotina</taxon>
        <taxon>Agaricomycetes</taxon>
        <taxon>Agaricomycetidae</taxon>
        <taxon>Agaricales</taxon>
        <taxon>Marasmiineae</taxon>
        <taxon>Physalacriaceae</taxon>
        <taxon>Armillaria</taxon>
    </lineage>
</organism>
<gene>
    <name evidence="1" type="ORF">ARMOST_18483</name>
</gene>
<evidence type="ECO:0000313" key="2">
    <source>
        <dbReference type="Proteomes" id="UP000219338"/>
    </source>
</evidence>
<evidence type="ECO:0008006" key="3">
    <source>
        <dbReference type="Google" id="ProtNLM"/>
    </source>
</evidence>
<sequence length="588" mass="67375">MNGLEWWKRYHGGGYPWIRDDFNHCKNIHLKYASLPEVTLTAFTEAGEPESSISVLKQRTYTGKNPVIPSSLADTPCTRLGVEGLLGKLNNMLGTSYTLEIRSLSSLLEVYIHKNYDFGTVYSNLRQFWHLDLTDIEDKLQTREAWDHQMRQDVLVNDKIIGPLVPPRRVWDLFSNRVVPWWVTRLVNHSHPWAISHAWMKEEDRVDVHTPINGCKWPVPMPRDANLDLIRIEMLNEGAEYVWLDVLCLRQVGGCGENLRAEEWKLDVPTIGCVYSMASDQLVCYLSGLGRPFSLKEDDLESDRCWFRRAWTLQETQRHMIIGGDTGDDIFTEKEMRTRVENRLSLLEQGVGGAGPGTPVFSALSEMQKRVSTNHVDRVAGLSYLLQTEEIPAYYAAQSEEEAWNVLVDEMAPPERAHMFFLYPQPGNGSKCWRPSWKQAMTEVLPPPHLSDLDCGWDGSVQRTKEKNADWCDGFCITTGYVRGLSQGSLEGNFRQGELVLEHKTGAKHTFMVVADHQYPIPEGLYALVGSPPFDFLQQVFNKQCWVIEKRLPRQTFKKVSVFRMPDEEEVKRLHDLNIATYARTVLA</sequence>
<dbReference type="OrthoDB" id="2990597at2759"/>
<reference evidence="2" key="1">
    <citation type="journal article" date="2017" name="Nat. Ecol. Evol.">
        <title>Genome expansion and lineage-specific genetic innovations in the forest pathogenic fungi Armillaria.</title>
        <authorList>
            <person name="Sipos G."/>
            <person name="Prasanna A.N."/>
            <person name="Walter M.C."/>
            <person name="O'Connor E."/>
            <person name="Balint B."/>
            <person name="Krizsan K."/>
            <person name="Kiss B."/>
            <person name="Hess J."/>
            <person name="Varga T."/>
            <person name="Slot J."/>
            <person name="Riley R."/>
            <person name="Boka B."/>
            <person name="Rigling D."/>
            <person name="Barry K."/>
            <person name="Lee J."/>
            <person name="Mihaltcheva S."/>
            <person name="LaButti K."/>
            <person name="Lipzen A."/>
            <person name="Waldron R."/>
            <person name="Moloney N.M."/>
            <person name="Sperisen C."/>
            <person name="Kredics L."/>
            <person name="Vagvoelgyi C."/>
            <person name="Patrignani A."/>
            <person name="Fitzpatrick D."/>
            <person name="Nagy I."/>
            <person name="Doyle S."/>
            <person name="Anderson J.B."/>
            <person name="Grigoriev I.V."/>
            <person name="Gueldener U."/>
            <person name="Muensterkoetter M."/>
            <person name="Nagy L.G."/>
        </authorList>
    </citation>
    <scope>NUCLEOTIDE SEQUENCE [LARGE SCALE GENOMIC DNA]</scope>
    <source>
        <strain evidence="2">C18/9</strain>
    </source>
</reference>
<proteinExistence type="predicted"/>
<dbReference type="Proteomes" id="UP000219338">
    <property type="component" value="Unassembled WGS sequence"/>
</dbReference>
<name>A0A284S1X7_ARMOS</name>
<protein>
    <recommendedName>
        <fullName evidence="3">Heterokaryon incompatibility domain-containing protein</fullName>
    </recommendedName>
</protein>
<dbReference type="EMBL" id="FUEG01000026">
    <property type="protein sequence ID" value="SJL15003.1"/>
    <property type="molecule type" value="Genomic_DNA"/>
</dbReference>
<evidence type="ECO:0000313" key="1">
    <source>
        <dbReference type="EMBL" id="SJL15003.1"/>
    </source>
</evidence>
<dbReference type="AlphaFoldDB" id="A0A284S1X7"/>
<keyword evidence="2" id="KW-1185">Reference proteome</keyword>